<organism evidence="2 3">
    <name type="scientific">Enteractinococcus helveticum</name>
    <dbReference type="NCBI Taxonomy" id="1837282"/>
    <lineage>
        <taxon>Bacteria</taxon>
        <taxon>Bacillati</taxon>
        <taxon>Actinomycetota</taxon>
        <taxon>Actinomycetes</taxon>
        <taxon>Micrococcales</taxon>
        <taxon>Micrococcaceae</taxon>
    </lineage>
</organism>
<dbReference type="GO" id="GO:0009231">
    <property type="term" value="P:riboflavin biosynthetic process"/>
    <property type="evidence" value="ECO:0007669"/>
    <property type="project" value="InterPro"/>
</dbReference>
<evidence type="ECO:0000259" key="1">
    <source>
        <dbReference type="Pfam" id="PF01872"/>
    </source>
</evidence>
<protein>
    <submittedName>
        <fullName evidence="2">Dihydrofolate reductase family protein</fullName>
    </submittedName>
</protein>
<dbReference type="Pfam" id="PF01872">
    <property type="entry name" value="RibD_C"/>
    <property type="match status" value="1"/>
</dbReference>
<dbReference type="AlphaFoldDB" id="A0A921K799"/>
<dbReference type="Proteomes" id="UP000703315">
    <property type="component" value="Unassembled WGS sequence"/>
</dbReference>
<accession>A0A921K799</accession>
<reference evidence="2" key="1">
    <citation type="journal article" date="2021" name="PeerJ">
        <title>Extensive microbial diversity within the chicken gut microbiome revealed by metagenomics and culture.</title>
        <authorList>
            <person name="Gilroy R."/>
            <person name="Ravi A."/>
            <person name="Getino M."/>
            <person name="Pursley I."/>
            <person name="Horton D.L."/>
            <person name="Alikhan N.F."/>
            <person name="Baker D."/>
            <person name="Gharbi K."/>
            <person name="Hall N."/>
            <person name="Watson M."/>
            <person name="Adriaenssens E.M."/>
            <person name="Foster-Nyarko E."/>
            <person name="Jarju S."/>
            <person name="Secka A."/>
            <person name="Antonio M."/>
            <person name="Oren A."/>
            <person name="Chaudhuri R.R."/>
            <person name="La Ragione R."/>
            <person name="Hildebrand F."/>
            <person name="Pallen M.J."/>
        </authorList>
    </citation>
    <scope>NUCLEOTIDE SEQUENCE</scope>
    <source>
        <strain evidence="2">ChiHjej13B12-14962</strain>
    </source>
</reference>
<dbReference type="Gene3D" id="3.40.430.10">
    <property type="entry name" value="Dihydrofolate Reductase, subunit A"/>
    <property type="match status" value="1"/>
</dbReference>
<feature type="domain" description="Bacterial bifunctional deaminase-reductase C-terminal" evidence="1">
    <location>
        <begin position="1"/>
        <end position="57"/>
    </location>
</feature>
<dbReference type="InterPro" id="IPR024072">
    <property type="entry name" value="DHFR-like_dom_sf"/>
</dbReference>
<evidence type="ECO:0000313" key="2">
    <source>
        <dbReference type="EMBL" id="HJF14288.1"/>
    </source>
</evidence>
<name>A0A921K799_9MICC</name>
<dbReference type="GO" id="GO:0008703">
    <property type="term" value="F:5-amino-6-(5-phosphoribosylamino)uracil reductase activity"/>
    <property type="evidence" value="ECO:0007669"/>
    <property type="project" value="InterPro"/>
</dbReference>
<proteinExistence type="predicted"/>
<gene>
    <name evidence="2" type="ORF">K8V32_05710</name>
</gene>
<dbReference type="EMBL" id="DYXC01000069">
    <property type="protein sequence ID" value="HJF14288.1"/>
    <property type="molecule type" value="Genomic_DNA"/>
</dbReference>
<dbReference type="InterPro" id="IPR002734">
    <property type="entry name" value="RibDG_C"/>
</dbReference>
<evidence type="ECO:0000313" key="3">
    <source>
        <dbReference type="Proteomes" id="UP000703315"/>
    </source>
</evidence>
<sequence>MYVFGSAVLVDFLLSAGLADELMIGLAPVVLGSGNPFLKTHSTRRELTLLETLMIDTGGAILRYAPDVQSGSAVLHC</sequence>
<dbReference type="SUPFAM" id="SSF53597">
    <property type="entry name" value="Dihydrofolate reductase-like"/>
    <property type="match status" value="1"/>
</dbReference>
<reference evidence="2" key="2">
    <citation type="submission" date="2021-09" db="EMBL/GenBank/DDBJ databases">
        <authorList>
            <person name="Gilroy R."/>
        </authorList>
    </citation>
    <scope>NUCLEOTIDE SEQUENCE</scope>
    <source>
        <strain evidence="2">ChiHjej13B12-14962</strain>
    </source>
</reference>
<comment type="caution">
    <text evidence="2">The sequence shown here is derived from an EMBL/GenBank/DDBJ whole genome shotgun (WGS) entry which is preliminary data.</text>
</comment>